<proteinExistence type="predicted"/>
<accession>A0A5C3LHC7</accession>
<evidence type="ECO:0000313" key="2">
    <source>
        <dbReference type="Proteomes" id="UP000308652"/>
    </source>
</evidence>
<dbReference type="Proteomes" id="UP000308652">
    <property type="component" value="Unassembled WGS sequence"/>
</dbReference>
<protein>
    <submittedName>
        <fullName evidence="1">Uncharacterized protein</fullName>
    </submittedName>
</protein>
<evidence type="ECO:0000313" key="1">
    <source>
        <dbReference type="EMBL" id="TFK32499.1"/>
    </source>
</evidence>
<reference evidence="1 2" key="1">
    <citation type="journal article" date="2019" name="Nat. Ecol. Evol.">
        <title>Megaphylogeny resolves global patterns of mushroom evolution.</title>
        <authorList>
            <person name="Varga T."/>
            <person name="Krizsan K."/>
            <person name="Foldi C."/>
            <person name="Dima B."/>
            <person name="Sanchez-Garcia M."/>
            <person name="Sanchez-Ramirez S."/>
            <person name="Szollosi G.J."/>
            <person name="Szarkandi J.G."/>
            <person name="Papp V."/>
            <person name="Albert L."/>
            <person name="Andreopoulos W."/>
            <person name="Angelini C."/>
            <person name="Antonin V."/>
            <person name="Barry K.W."/>
            <person name="Bougher N.L."/>
            <person name="Buchanan P."/>
            <person name="Buyck B."/>
            <person name="Bense V."/>
            <person name="Catcheside P."/>
            <person name="Chovatia M."/>
            <person name="Cooper J."/>
            <person name="Damon W."/>
            <person name="Desjardin D."/>
            <person name="Finy P."/>
            <person name="Geml J."/>
            <person name="Haridas S."/>
            <person name="Hughes K."/>
            <person name="Justo A."/>
            <person name="Karasinski D."/>
            <person name="Kautmanova I."/>
            <person name="Kiss B."/>
            <person name="Kocsube S."/>
            <person name="Kotiranta H."/>
            <person name="LaButti K.M."/>
            <person name="Lechner B.E."/>
            <person name="Liimatainen K."/>
            <person name="Lipzen A."/>
            <person name="Lukacs Z."/>
            <person name="Mihaltcheva S."/>
            <person name="Morgado L.N."/>
            <person name="Niskanen T."/>
            <person name="Noordeloos M.E."/>
            <person name="Ohm R.A."/>
            <person name="Ortiz-Santana B."/>
            <person name="Ovrebo C."/>
            <person name="Racz N."/>
            <person name="Riley R."/>
            <person name="Savchenko A."/>
            <person name="Shiryaev A."/>
            <person name="Soop K."/>
            <person name="Spirin V."/>
            <person name="Szebenyi C."/>
            <person name="Tomsovsky M."/>
            <person name="Tulloss R.E."/>
            <person name="Uehling J."/>
            <person name="Grigoriev I.V."/>
            <person name="Vagvolgyi C."/>
            <person name="Papp T."/>
            <person name="Martin F.M."/>
            <person name="Miettinen O."/>
            <person name="Hibbett D.S."/>
            <person name="Nagy L.G."/>
        </authorList>
    </citation>
    <scope>NUCLEOTIDE SEQUENCE [LARGE SCALE GENOMIC DNA]</scope>
    <source>
        <strain evidence="1 2">CBS 166.37</strain>
    </source>
</reference>
<sequence length="435" mass="47149">MPASLTSIIMTKLSKRKYLRVLRSTTTLAYDTSNNDAPPSAIESTTNKPTMHRKIINIIKRGQNSHQSTTAQTRVRGRHNDLHAELVTPTPVIAQSHPFRRAIAKVSHSARTLIKRNSTASTVPAPDEPPALVFGQSVNGTDAQNVPLGVDSHLDITAPTEHAPNSIDHNDVQQDIAPSLLQPIGLNSANNNVCSICNSHPLNSVPPATQIETVSVGVRVNGSGPSTAQETFDNLPSPLVDVYMNSLPILGPSLDETPTAIPSDDVYPYDSSVTREIYKFGVQDHVYNESPAGGVAYSPVADKLQIMPFGVGSKRSGYFNINGVPNEILYAILVAVCHSGCSVSQLISINAGRNLGEITPADLRWYLQAIERIIKTDGEVLDSLSFGLDTYHDNILGISTFCELVRLIPQTKAVTIEIPTIEEGIDFESSYKHLY</sequence>
<dbReference type="EMBL" id="ML213673">
    <property type="protein sequence ID" value="TFK32499.1"/>
    <property type="molecule type" value="Genomic_DNA"/>
</dbReference>
<name>A0A5C3LHC7_9AGAR</name>
<gene>
    <name evidence="1" type="ORF">BDQ12DRAFT_671040</name>
</gene>
<organism evidence="1 2">
    <name type="scientific">Crucibulum laeve</name>
    <dbReference type="NCBI Taxonomy" id="68775"/>
    <lineage>
        <taxon>Eukaryota</taxon>
        <taxon>Fungi</taxon>
        <taxon>Dikarya</taxon>
        <taxon>Basidiomycota</taxon>
        <taxon>Agaricomycotina</taxon>
        <taxon>Agaricomycetes</taxon>
        <taxon>Agaricomycetidae</taxon>
        <taxon>Agaricales</taxon>
        <taxon>Agaricineae</taxon>
        <taxon>Nidulariaceae</taxon>
        <taxon>Crucibulum</taxon>
    </lineage>
</organism>
<dbReference type="AlphaFoldDB" id="A0A5C3LHC7"/>
<keyword evidence="2" id="KW-1185">Reference proteome</keyword>